<dbReference type="OrthoDB" id="668749at2"/>
<keyword evidence="6 8" id="KW-1133">Transmembrane helix</keyword>
<evidence type="ECO:0000256" key="4">
    <source>
        <dbReference type="ARBA" id="ARBA00022475"/>
    </source>
</evidence>
<comment type="caution">
    <text evidence="9">The sequence shown here is derived from an EMBL/GenBank/DDBJ whole genome shotgun (WGS) entry which is preliminary data.</text>
</comment>
<gene>
    <name evidence="9" type="ORF">Cflav_PD4468</name>
</gene>
<dbReference type="InterPro" id="IPR052017">
    <property type="entry name" value="TSUP"/>
</dbReference>
<organism evidence="9 10">
    <name type="scientific">Pedosphaera parvula (strain Ellin514)</name>
    <dbReference type="NCBI Taxonomy" id="320771"/>
    <lineage>
        <taxon>Bacteria</taxon>
        <taxon>Pseudomonadati</taxon>
        <taxon>Verrucomicrobiota</taxon>
        <taxon>Pedosphaerae</taxon>
        <taxon>Pedosphaerales</taxon>
        <taxon>Pedosphaeraceae</taxon>
        <taxon>Pedosphaera</taxon>
    </lineage>
</organism>
<feature type="transmembrane region" description="Helical" evidence="8">
    <location>
        <begin position="221"/>
        <end position="237"/>
    </location>
</feature>
<name>B9XFT3_PEDPL</name>
<accession>B9XFT3</accession>
<dbReference type="Proteomes" id="UP000003688">
    <property type="component" value="Unassembled WGS sequence"/>
</dbReference>
<evidence type="ECO:0000256" key="1">
    <source>
        <dbReference type="ARBA" id="ARBA00004651"/>
    </source>
</evidence>
<dbReference type="AlphaFoldDB" id="B9XFT3"/>
<evidence type="ECO:0000256" key="2">
    <source>
        <dbReference type="ARBA" id="ARBA00009142"/>
    </source>
</evidence>
<dbReference type="RefSeq" id="WP_007414679.1">
    <property type="nucleotide sequence ID" value="NZ_ABOX02000010.1"/>
</dbReference>
<keyword evidence="7 8" id="KW-0472">Membrane</keyword>
<reference evidence="9 10" key="1">
    <citation type="journal article" date="2011" name="J. Bacteriol.">
        <title>Genome sequence of 'Pedosphaera parvula' Ellin514, an aerobic Verrucomicrobial isolate from pasture soil.</title>
        <authorList>
            <person name="Kant R."/>
            <person name="van Passel M.W."/>
            <person name="Sangwan P."/>
            <person name="Palva A."/>
            <person name="Lucas S."/>
            <person name="Copeland A."/>
            <person name="Lapidus A."/>
            <person name="Glavina Del Rio T."/>
            <person name="Dalin E."/>
            <person name="Tice H."/>
            <person name="Bruce D."/>
            <person name="Goodwin L."/>
            <person name="Pitluck S."/>
            <person name="Chertkov O."/>
            <person name="Larimer F.W."/>
            <person name="Land M.L."/>
            <person name="Hauser L."/>
            <person name="Brettin T.S."/>
            <person name="Detter J.C."/>
            <person name="Han S."/>
            <person name="de Vos W.M."/>
            <person name="Janssen P.H."/>
            <person name="Smidt H."/>
        </authorList>
    </citation>
    <scope>NUCLEOTIDE SEQUENCE [LARGE SCALE GENOMIC DNA]</scope>
    <source>
        <strain evidence="9 10">Ellin514</strain>
    </source>
</reference>
<feature type="transmembrane region" description="Helical" evidence="8">
    <location>
        <begin position="162"/>
        <end position="182"/>
    </location>
</feature>
<proteinExistence type="inferred from homology"/>
<dbReference type="InterPro" id="IPR002781">
    <property type="entry name" value="TM_pro_TauE-like"/>
</dbReference>
<keyword evidence="3" id="KW-0813">Transport</keyword>
<dbReference type="GO" id="GO:0005886">
    <property type="term" value="C:plasma membrane"/>
    <property type="evidence" value="ECO:0007669"/>
    <property type="project" value="UniProtKB-SubCell"/>
</dbReference>
<dbReference type="STRING" id="320771.Cflav_PD4468"/>
<evidence type="ECO:0000313" key="9">
    <source>
        <dbReference type="EMBL" id="EEF61447.1"/>
    </source>
</evidence>
<evidence type="ECO:0000256" key="3">
    <source>
        <dbReference type="ARBA" id="ARBA00022448"/>
    </source>
</evidence>
<evidence type="ECO:0000256" key="6">
    <source>
        <dbReference type="ARBA" id="ARBA00022989"/>
    </source>
</evidence>
<keyword evidence="4 8" id="KW-1003">Cell membrane</keyword>
<keyword evidence="5 8" id="KW-0812">Transmembrane</keyword>
<feature type="transmembrane region" description="Helical" evidence="8">
    <location>
        <begin position="6"/>
        <end position="29"/>
    </location>
</feature>
<feature type="transmembrane region" description="Helical" evidence="8">
    <location>
        <begin position="41"/>
        <end position="58"/>
    </location>
</feature>
<evidence type="ECO:0000313" key="10">
    <source>
        <dbReference type="Proteomes" id="UP000003688"/>
    </source>
</evidence>
<dbReference type="PANTHER" id="PTHR30269:SF37">
    <property type="entry name" value="MEMBRANE TRANSPORTER PROTEIN"/>
    <property type="match status" value="1"/>
</dbReference>
<feature type="transmembrane region" description="Helical" evidence="8">
    <location>
        <begin position="188"/>
        <end position="209"/>
    </location>
</feature>
<protein>
    <recommendedName>
        <fullName evidence="8">Probable membrane transporter protein</fullName>
    </recommendedName>
</protein>
<feature type="transmembrane region" description="Helical" evidence="8">
    <location>
        <begin position="124"/>
        <end position="150"/>
    </location>
</feature>
<feature type="transmembrane region" description="Helical" evidence="8">
    <location>
        <begin position="64"/>
        <end position="87"/>
    </location>
</feature>
<feature type="transmembrane region" description="Helical" evidence="8">
    <location>
        <begin position="94"/>
        <end position="112"/>
    </location>
</feature>
<evidence type="ECO:0000256" key="7">
    <source>
        <dbReference type="ARBA" id="ARBA00023136"/>
    </source>
</evidence>
<keyword evidence="10" id="KW-1185">Reference proteome</keyword>
<dbReference type="Pfam" id="PF01925">
    <property type="entry name" value="TauE"/>
    <property type="match status" value="1"/>
</dbReference>
<evidence type="ECO:0000256" key="5">
    <source>
        <dbReference type="ARBA" id="ARBA00022692"/>
    </source>
</evidence>
<comment type="similarity">
    <text evidence="2 8">Belongs to the 4-toluene sulfonate uptake permease (TSUP) (TC 2.A.102) family.</text>
</comment>
<dbReference type="PANTHER" id="PTHR30269">
    <property type="entry name" value="TRANSMEMBRANE PROTEIN YFCA"/>
    <property type="match status" value="1"/>
</dbReference>
<sequence length="239" mass="26553">MHWAFITMTLAIAGFVQGLTGFGFGLVSMSLLPLILGLKQAAMVGTIYGLVATVGTFFQHYREFNWRLGATFFFSSCLGVPLGVYFLEKTSEGILLRVLGTFMLIFAAREFFLRRKLQPMHPAVSVPFGLFSGSLSGAFNLGGIPTAAYAYAHPWSQGQIMAFLQVVITSSCVLRLICYSQVGYFKEFSWALAAVVVVPVFLAMGLGHFCMRRVDPKRMRQGVFVFIAVFGFYYLLVHR</sequence>
<evidence type="ECO:0000256" key="8">
    <source>
        <dbReference type="RuleBase" id="RU363041"/>
    </source>
</evidence>
<dbReference type="EMBL" id="ABOX02000010">
    <property type="protein sequence ID" value="EEF61447.1"/>
    <property type="molecule type" value="Genomic_DNA"/>
</dbReference>
<comment type="subcellular location">
    <subcellularLocation>
        <location evidence="1 8">Cell membrane</location>
        <topology evidence="1 8">Multi-pass membrane protein</topology>
    </subcellularLocation>
</comment>